<gene>
    <name evidence="1" type="ORF">ABVK25_004412</name>
</gene>
<evidence type="ECO:0000313" key="1">
    <source>
        <dbReference type="EMBL" id="KAL2055074.1"/>
    </source>
</evidence>
<evidence type="ECO:0000313" key="2">
    <source>
        <dbReference type="Proteomes" id="UP001590951"/>
    </source>
</evidence>
<keyword evidence="2" id="KW-1185">Reference proteome</keyword>
<organism evidence="1 2">
    <name type="scientific">Lepraria finkii</name>
    <dbReference type="NCBI Taxonomy" id="1340010"/>
    <lineage>
        <taxon>Eukaryota</taxon>
        <taxon>Fungi</taxon>
        <taxon>Dikarya</taxon>
        <taxon>Ascomycota</taxon>
        <taxon>Pezizomycotina</taxon>
        <taxon>Lecanoromycetes</taxon>
        <taxon>OSLEUM clade</taxon>
        <taxon>Lecanoromycetidae</taxon>
        <taxon>Lecanorales</taxon>
        <taxon>Lecanorineae</taxon>
        <taxon>Stereocaulaceae</taxon>
        <taxon>Lepraria</taxon>
    </lineage>
</organism>
<dbReference type="Proteomes" id="UP001590951">
    <property type="component" value="Unassembled WGS sequence"/>
</dbReference>
<proteinExistence type="predicted"/>
<accession>A0ABR4BB40</accession>
<reference evidence="1 2" key="1">
    <citation type="submission" date="2024-09" db="EMBL/GenBank/DDBJ databases">
        <title>Rethinking Asexuality: The Enigmatic Case of Functional Sexual Genes in Lepraria (Stereocaulaceae).</title>
        <authorList>
            <person name="Doellman M."/>
            <person name="Sun Y."/>
            <person name="Barcenas-Pena A."/>
            <person name="Lumbsch H.T."/>
            <person name="Grewe F."/>
        </authorList>
    </citation>
    <scope>NUCLEOTIDE SEQUENCE [LARGE SCALE GENOMIC DNA]</scope>
    <source>
        <strain evidence="1 2">Grewe 0041</strain>
    </source>
</reference>
<protein>
    <submittedName>
        <fullName evidence="1">Uncharacterized protein</fullName>
    </submittedName>
</protein>
<dbReference type="EMBL" id="JBHFEH010000012">
    <property type="protein sequence ID" value="KAL2055074.1"/>
    <property type="molecule type" value="Genomic_DNA"/>
</dbReference>
<sequence>MNLPREVRDHIHEEIVKLHTPMSDRESSFECPSKCCAGKPKPDHATWRRQFAEIRNYCTVNKQIYAEIVEVFFHFNSWALHRARLREDSTNEPTTLADNTQHMYSTYGKIKYMKRFRHLNMQICLAPLAFVDLGTPKHPSETSTRAELLADQIRQDPEKLRKHTLNEETQCEMFRKALEGLVSNQKKTFPKLQTLTLEITLHAPQATRPSTLPKNVLDRCGITFEIKLFLNASESANFLSGRPIKDLRGFRDKSSVETIDPKTLEPRRRMLSPLVGLSGVRKVQVKRRWIVLHRPKGAKPVYCIEEAGTIEDDGSSVDDGRTIEEESEYSVLASHMAQLHHFSSVKEMLEKATRDFGLFQIIGLSKFEMPLVDVIEVIENEGIGRACEHGLAS</sequence>
<comment type="caution">
    <text evidence="1">The sequence shown here is derived from an EMBL/GenBank/DDBJ whole genome shotgun (WGS) entry which is preliminary data.</text>
</comment>
<name>A0ABR4BB40_9LECA</name>